<feature type="compositionally biased region" description="Low complexity" evidence="8">
    <location>
        <begin position="543"/>
        <end position="553"/>
    </location>
</feature>
<dbReference type="PANTHER" id="PTHR13598:SF1">
    <property type="entry name" value="AT07567P-RELATED"/>
    <property type="match status" value="1"/>
</dbReference>
<gene>
    <name evidence="11" type="ORF">BQ4739_LOCUS4197</name>
</gene>
<organism evidence="11 12">
    <name type="scientific">Tetradesmus obliquus</name>
    <name type="common">Green alga</name>
    <name type="synonym">Acutodesmus obliquus</name>
    <dbReference type="NCBI Taxonomy" id="3088"/>
    <lineage>
        <taxon>Eukaryota</taxon>
        <taxon>Viridiplantae</taxon>
        <taxon>Chlorophyta</taxon>
        <taxon>core chlorophytes</taxon>
        <taxon>Chlorophyceae</taxon>
        <taxon>CS clade</taxon>
        <taxon>Sphaeropleales</taxon>
        <taxon>Scenedesmaceae</taxon>
        <taxon>Tetradesmus</taxon>
    </lineage>
</organism>
<evidence type="ECO:0000256" key="10">
    <source>
        <dbReference type="SAM" id="SignalP"/>
    </source>
</evidence>
<dbReference type="PANTHER" id="PTHR13598">
    <property type="entry name" value="AT07567P-RELATED"/>
    <property type="match status" value="1"/>
</dbReference>
<sequence length="651" mass="68589">MQPSAAAVIAAICVAAVLQPAAGHCISLGPSAPYPNLQYPHVCPAERGWKALLALWAPVEVVLNCTSSAYTVVTTAAHQWTSPEAVFAPVKWCGFRQLVSEPAVCRFALSPLQDKFLAVQAADSGGIFGKGGPADLSCEVSSSRELSLRHVALTAAGVLLFFNAPGLSMSPTFRLTSGSLAFMSGGLVVLSIILMRSMPYKRAVMGFFTVSSTTMLAAVRWLYGTWLPDMHSLLLSRPFLGYVIATGLLGLAVTYWMDDTSNVKLNNTIRWALRLMGLALVYLGVADEGVGLALMGLMFGSGALAAVGRGLVKVIWQLVKHAALLLLWLLRSTWRLVSRSSRCAASMAAAAPAAVARAAGRRRAESLDEAAGSPLPDDDADHAAEPLLSDEEDEQRTASKRRLQQRRRARQAAAQQQYEEDEQQQQQQQQAPALDHVGSFREWAGSSPAAGGGSPYRLKQGPPLSPNVLAVQPDLQQHRWRQQEVAMRQQAAAAPAAAAAGEAGGYHFPSSSRPAQASPWSQGKLVMDVTNRQAVSPPPAPQLSPAVPAASPAAGQASLSPLVQQGKILNPLTNKAIQFNKPTYNMLLSEGYTPDLVNGVMVAPADGPAAAAAQQASAGGGSSGRAAAVTPGSQVRQRAGRPRSAAVATPQ</sequence>
<evidence type="ECO:0000313" key="12">
    <source>
        <dbReference type="Proteomes" id="UP000256970"/>
    </source>
</evidence>
<evidence type="ECO:0000256" key="4">
    <source>
        <dbReference type="ARBA" id="ARBA00022729"/>
    </source>
</evidence>
<feature type="chain" id="PRO_5016648634" evidence="10">
    <location>
        <begin position="24"/>
        <end position="651"/>
    </location>
</feature>
<evidence type="ECO:0000256" key="6">
    <source>
        <dbReference type="ARBA" id="ARBA00023136"/>
    </source>
</evidence>
<dbReference type="Proteomes" id="UP000256970">
    <property type="component" value="Unassembled WGS sequence"/>
</dbReference>
<name>A0A383VFX6_TETOB</name>
<evidence type="ECO:0000256" key="2">
    <source>
        <dbReference type="ARBA" id="ARBA00005748"/>
    </source>
</evidence>
<evidence type="ECO:0000256" key="5">
    <source>
        <dbReference type="ARBA" id="ARBA00022989"/>
    </source>
</evidence>
<dbReference type="Pfam" id="PF10225">
    <property type="entry name" value="NEMP"/>
    <property type="match status" value="1"/>
</dbReference>
<dbReference type="InterPro" id="IPR019358">
    <property type="entry name" value="NEMP_fam"/>
</dbReference>
<feature type="transmembrane region" description="Helical" evidence="9">
    <location>
        <begin position="179"/>
        <end position="198"/>
    </location>
</feature>
<keyword evidence="3 9" id="KW-0812">Transmembrane</keyword>
<dbReference type="STRING" id="3088.A0A383VFX6"/>
<feature type="transmembrane region" description="Helical" evidence="9">
    <location>
        <begin position="204"/>
        <end position="227"/>
    </location>
</feature>
<keyword evidence="4 10" id="KW-0732">Signal</keyword>
<feature type="region of interest" description="Disordered" evidence="8">
    <location>
        <begin position="534"/>
        <end position="553"/>
    </location>
</feature>
<keyword evidence="12" id="KW-1185">Reference proteome</keyword>
<keyword evidence="6 9" id="KW-0472">Membrane</keyword>
<feature type="transmembrane region" description="Helical" evidence="9">
    <location>
        <begin position="239"/>
        <end position="257"/>
    </location>
</feature>
<dbReference type="GO" id="GO:0005637">
    <property type="term" value="C:nuclear inner membrane"/>
    <property type="evidence" value="ECO:0007669"/>
    <property type="project" value="UniProtKB-SubCell"/>
</dbReference>
<evidence type="ECO:0000256" key="3">
    <source>
        <dbReference type="ARBA" id="ARBA00022692"/>
    </source>
</evidence>
<feature type="compositionally biased region" description="Low complexity" evidence="8">
    <location>
        <begin position="424"/>
        <end position="433"/>
    </location>
</feature>
<protein>
    <submittedName>
        <fullName evidence="11">Uncharacterized protein</fullName>
    </submittedName>
</protein>
<feature type="compositionally biased region" description="Low complexity" evidence="8">
    <location>
        <begin position="491"/>
        <end position="501"/>
    </location>
</feature>
<evidence type="ECO:0000313" key="11">
    <source>
        <dbReference type="EMBL" id="SZX63642.1"/>
    </source>
</evidence>
<feature type="signal peptide" evidence="10">
    <location>
        <begin position="1"/>
        <end position="23"/>
    </location>
</feature>
<dbReference type="EMBL" id="FNXT01000336">
    <property type="protein sequence ID" value="SZX63642.1"/>
    <property type="molecule type" value="Genomic_DNA"/>
</dbReference>
<feature type="transmembrane region" description="Helical" evidence="9">
    <location>
        <begin position="148"/>
        <end position="167"/>
    </location>
</feature>
<evidence type="ECO:0000256" key="7">
    <source>
        <dbReference type="ARBA" id="ARBA00023242"/>
    </source>
</evidence>
<feature type="compositionally biased region" description="Basic residues" evidence="8">
    <location>
        <begin position="398"/>
        <end position="410"/>
    </location>
</feature>
<keyword evidence="5 9" id="KW-1133">Transmembrane helix</keyword>
<evidence type="ECO:0000256" key="9">
    <source>
        <dbReference type="SAM" id="Phobius"/>
    </source>
</evidence>
<evidence type="ECO:0000256" key="1">
    <source>
        <dbReference type="ARBA" id="ARBA00004575"/>
    </source>
</evidence>
<proteinExistence type="inferred from homology"/>
<dbReference type="AlphaFoldDB" id="A0A383VFX6"/>
<feature type="region of interest" description="Disordered" evidence="8">
    <location>
        <begin position="608"/>
        <end position="651"/>
    </location>
</feature>
<comment type="subcellular location">
    <subcellularLocation>
        <location evidence="1">Nucleus inner membrane</location>
        <topology evidence="1">Multi-pass membrane protein</topology>
        <orientation evidence="1">Nucleoplasmic side</orientation>
    </subcellularLocation>
</comment>
<reference evidence="11 12" key="1">
    <citation type="submission" date="2016-10" db="EMBL/GenBank/DDBJ databases">
        <authorList>
            <person name="Cai Z."/>
        </authorList>
    </citation>
    <scope>NUCLEOTIDE SEQUENCE [LARGE SCALE GENOMIC DNA]</scope>
</reference>
<feature type="region of interest" description="Disordered" evidence="8">
    <location>
        <begin position="365"/>
        <end position="468"/>
    </location>
</feature>
<keyword evidence="7" id="KW-0539">Nucleus</keyword>
<feature type="region of interest" description="Disordered" evidence="8">
    <location>
        <begin position="491"/>
        <end position="521"/>
    </location>
</feature>
<evidence type="ECO:0000256" key="8">
    <source>
        <dbReference type="SAM" id="MobiDB-lite"/>
    </source>
</evidence>
<feature type="compositionally biased region" description="Low complexity" evidence="8">
    <location>
        <begin position="608"/>
        <end position="617"/>
    </location>
</feature>
<comment type="similarity">
    <text evidence="2">Belongs to the NEMP family.</text>
</comment>
<accession>A0A383VFX6</accession>
<feature type="compositionally biased region" description="Polar residues" evidence="8">
    <location>
        <begin position="509"/>
        <end position="521"/>
    </location>
</feature>